<dbReference type="Gene3D" id="3.40.33.10">
    <property type="entry name" value="CAP"/>
    <property type="match status" value="1"/>
</dbReference>
<comment type="subcellular location">
    <subcellularLocation>
        <location evidence="1">Secreted</location>
    </subcellularLocation>
</comment>
<protein>
    <submittedName>
        <fullName evidence="6">Uncharacterized protein LOC100578978</fullName>
    </submittedName>
</protein>
<name>A0A7M7MVM0_APIME</name>
<keyword evidence="3" id="KW-0812">Transmembrane</keyword>
<evidence type="ECO:0000256" key="3">
    <source>
        <dbReference type="SAM" id="Phobius"/>
    </source>
</evidence>
<gene>
    <name evidence="6" type="primary">LOC100578978</name>
</gene>
<keyword evidence="3" id="KW-1133">Transmembrane helix</keyword>
<evidence type="ECO:0000313" key="6">
    <source>
        <dbReference type="RefSeq" id="XP_026301802.1"/>
    </source>
</evidence>
<evidence type="ECO:0000313" key="4">
    <source>
        <dbReference type="EnsemblMetazoa" id="XP_026301802"/>
    </source>
</evidence>
<dbReference type="SUPFAM" id="SSF55797">
    <property type="entry name" value="PR-1-like"/>
    <property type="match status" value="1"/>
</dbReference>
<reference evidence="5" key="3">
    <citation type="submission" date="2025-05" db="UniProtKB">
        <authorList>
            <consortium name="RefSeq"/>
        </authorList>
    </citation>
    <scope>NUCLEOTIDE SEQUENCE [LARGE SCALE GENOMIC DNA]</scope>
    <source>
        <strain evidence="5">DH4</strain>
    </source>
</reference>
<keyword evidence="3" id="KW-0472">Membrane</keyword>
<dbReference type="Proteomes" id="UP000005203">
    <property type="component" value="Linkage group LG1"/>
</dbReference>
<sequence>MFTLVITLLLLSLQIFLINLRDIIIILDIIFFAGFGVWQNVHIFEIDNMGNLSSIARIRFHIQSWYDEVEDFDSAEFGLVNFVAKSNLPYIPFALSTISRIGCGRAIYTQRSRFKVKNMATSSTEHTIAIAYGEVRVEALVCNYGPLDWNTPRELYEDGVPAVCPAGTMRSTQYRALCQKFQGWHTQKQRKVQEKRGKKNNGTTSNKFVKSTVYLIQLVLLFLIRLLT</sequence>
<dbReference type="AlphaFoldDB" id="A0A7M7MVM0"/>
<dbReference type="OrthoDB" id="414826at2759"/>
<feature type="transmembrane region" description="Helical" evidence="3">
    <location>
        <begin position="208"/>
        <end position="227"/>
    </location>
</feature>
<dbReference type="InterPro" id="IPR035940">
    <property type="entry name" value="CAP_sf"/>
</dbReference>
<accession>A0A7M7MVM0</accession>
<evidence type="ECO:0000313" key="5">
    <source>
        <dbReference type="Proteomes" id="UP000005203"/>
    </source>
</evidence>
<reference evidence="4" key="1">
    <citation type="submission" date="2021-01" db="UniProtKB">
        <authorList>
            <consortium name="EnsemblMetazoa"/>
        </authorList>
    </citation>
    <scope>IDENTIFICATION</scope>
    <source>
        <strain evidence="4">DH4</strain>
    </source>
</reference>
<reference evidence="6" key="2">
    <citation type="submission" date="2025-04" db="UniProtKB">
        <authorList>
            <consortium name="RefSeq"/>
        </authorList>
    </citation>
    <scope>IDENTIFICATION</scope>
    <source>
        <strain evidence="6">DH4</strain>
        <tissue evidence="6">Whole body</tissue>
    </source>
</reference>
<dbReference type="RefSeq" id="XP_026301802.1">
    <property type="nucleotide sequence ID" value="XM_026446017.1"/>
</dbReference>
<keyword evidence="2" id="KW-0964">Secreted</keyword>
<organism evidence="4">
    <name type="scientific">Apis mellifera</name>
    <name type="common">Honeybee</name>
    <dbReference type="NCBI Taxonomy" id="7460"/>
    <lineage>
        <taxon>Eukaryota</taxon>
        <taxon>Metazoa</taxon>
        <taxon>Ecdysozoa</taxon>
        <taxon>Arthropoda</taxon>
        <taxon>Hexapoda</taxon>
        <taxon>Insecta</taxon>
        <taxon>Pterygota</taxon>
        <taxon>Neoptera</taxon>
        <taxon>Endopterygota</taxon>
        <taxon>Hymenoptera</taxon>
        <taxon>Apocrita</taxon>
        <taxon>Aculeata</taxon>
        <taxon>Apoidea</taxon>
        <taxon>Anthophila</taxon>
        <taxon>Apidae</taxon>
        <taxon>Apis</taxon>
    </lineage>
</organism>
<keyword evidence="5" id="KW-1185">Reference proteome</keyword>
<evidence type="ECO:0000256" key="1">
    <source>
        <dbReference type="ARBA" id="ARBA00004613"/>
    </source>
</evidence>
<dbReference type="KEGG" id="ame:100578978"/>
<accession>A0A8B8HCP3</accession>
<dbReference type="GeneID" id="100578978"/>
<proteinExistence type="predicted"/>
<dbReference type="EnsemblMetazoa" id="XM_026446017">
    <property type="protein sequence ID" value="XP_026301802"/>
    <property type="gene ID" value="LOC100578978"/>
</dbReference>
<evidence type="ECO:0000256" key="2">
    <source>
        <dbReference type="ARBA" id="ARBA00022525"/>
    </source>
</evidence>